<name>A0A511CYN6_9PSEU</name>
<reference evidence="1 2" key="1">
    <citation type="submission" date="2019-07" db="EMBL/GenBank/DDBJ databases">
        <title>Whole genome shotgun sequence of Pseudonocardia asaccharolytica NBRC 16224.</title>
        <authorList>
            <person name="Hosoyama A."/>
            <person name="Uohara A."/>
            <person name="Ohji S."/>
            <person name="Ichikawa N."/>
        </authorList>
    </citation>
    <scope>NUCLEOTIDE SEQUENCE [LARGE SCALE GENOMIC DNA]</scope>
    <source>
        <strain evidence="1 2">NBRC 16224</strain>
    </source>
</reference>
<comment type="caution">
    <text evidence="1">The sequence shown here is derived from an EMBL/GenBank/DDBJ whole genome shotgun (WGS) entry which is preliminary data.</text>
</comment>
<evidence type="ECO:0000313" key="1">
    <source>
        <dbReference type="EMBL" id="GEL17675.1"/>
    </source>
</evidence>
<dbReference type="STRING" id="1123024.GCA_000423625_03006"/>
<gene>
    <name evidence="1" type="ORF">PA7_15120</name>
</gene>
<dbReference type="EMBL" id="BJVI01000011">
    <property type="protein sequence ID" value="GEL17675.1"/>
    <property type="molecule type" value="Genomic_DNA"/>
</dbReference>
<evidence type="ECO:0000313" key="2">
    <source>
        <dbReference type="Proteomes" id="UP000321328"/>
    </source>
</evidence>
<dbReference type="RefSeq" id="WP_037057386.1">
    <property type="nucleotide sequence ID" value="NZ_AUII01000013.1"/>
</dbReference>
<accession>A0A511CYN6</accession>
<dbReference type="OrthoDB" id="72539at2"/>
<protein>
    <submittedName>
        <fullName evidence="1">Uncharacterized protein</fullName>
    </submittedName>
</protein>
<dbReference type="Proteomes" id="UP000321328">
    <property type="component" value="Unassembled WGS sequence"/>
</dbReference>
<keyword evidence="2" id="KW-1185">Reference proteome</keyword>
<organism evidence="1 2">
    <name type="scientific">Pseudonocardia asaccharolytica DSM 44247 = NBRC 16224</name>
    <dbReference type="NCBI Taxonomy" id="1123024"/>
    <lineage>
        <taxon>Bacteria</taxon>
        <taxon>Bacillati</taxon>
        <taxon>Actinomycetota</taxon>
        <taxon>Actinomycetes</taxon>
        <taxon>Pseudonocardiales</taxon>
        <taxon>Pseudonocardiaceae</taxon>
        <taxon>Pseudonocardia</taxon>
    </lineage>
</organism>
<dbReference type="AlphaFoldDB" id="A0A511CYN6"/>
<sequence length="79" mass="9108">MRRFVGYRPVPPTDYVAKGLANAPDEPQYEGVVFTDGSVACRWRTELRSTSVWTCWEDFCRVHGHPEYGTRIEWLDGEG</sequence>
<proteinExistence type="predicted"/>